<dbReference type="Proteomes" id="UP000565576">
    <property type="component" value="Unassembled WGS sequence"/>
</dbReference>
<reference evidence="2 3" key="1">
    <citation type="submission" date="2020-08" db="EMBL/GenBank/DDBJ databases">
        <title>Genomic Encyclopedia of Type Strains, Phase IV (KMG-V): Genome sequencing to study the core and pangenomes of soil and plant-associated prokaryotes.</title>
        <authorList>
            <person name="Whitman W."/>
        </authorList>
    </citation>
    <scope>NUCLEOTIDE SEQUENCE [LARGE SCALE GENOMIC DNA]</scope>
    <source>
        <strain evidence="2 3">SEMIA 4060</strain>
    </source>
</reference>
<dbReference type="Gene3D" id="3.30.420.10">
    <property type="entry name" value="Ribonuclease H-like superfamily/Ribonuclease H"/>
    <property type="match status" value="1"/>
</dbReference>
<name>A0A7X0INE9_9HYPH</name>
<dbReference type="InterPro" id="IPR012337">
    <property type="entry name" value="RNaseH-like_sf"/>
</dbReference>
<evidence type="ECO:0000313" key="2">
    <source>
        <dbReference type="EMBL" id="MBB6483733.1"/>
    </source>
</evidence>
<organism evidence="2 3">
    <name type="scientific">Rhizobium lusitanum</name>
    <dbReference type="NCBI Taxonomy" id="293958"/>
    <lineage>
        <taxon>Bacteria</taxon>
        <taxon>Pseudomonadati</taxon>
        <taxon>Pseudomonadota</taxon>
        <taxon>Alphaproteobacteria</taxon>
        <taxon>Hyphomicrobiales</taxon>
        <taxon>Rhizobiaceae</taxon>
        <taxon>Rhizobium/Agrobacterium group</taxon>
        <taxon>Rhizobium</taxon>
    </lineage>
</organism>
<dbReference type="InterPro" id="IPR047201">
    <property type="entry name" value="ERI-1_3'hExo-like"/>
</dbReference>
<accession>A0A7X0INE9</accession>
<dbReference type="GO" id="GO:0006259">
    <property type="term" value="P:DNA metabolic process"/>
    <property type="evidence" value="ECO:0007669"/>
    <property type="project" value="UniProtKB-ARBA"/>
</dbReference>
<dbReference type="CDD" id="cd06133">
    <property type="entry name" value="ERI-1_3'hExo_like"/>
    <property type="match status" value="1"/>
</dbReference>
<dbReference type="InterPro" id="IPR036397">
    <property type="entry name" value="RNaseH_sf"/>
</dbReference>
<gene>
    <name evidence="2" type="ORF">GGD46_000999</name>
</gene>
<dbReference type="SUPFAM" id="SSF53098">
    <property type="entry name" value="Ribonuclease H-like"/>
    <property type="match status" value="1"/>
</dbReference>
<evidence type="ECO:0000313" key="3">
    <source>
        <dbReference type="Proteomes" id="UP000565576"/>
    </source>
</evidence>
<comment type="caution">
    <text evidence="2">The sequence shown here is derived from an EMBL/GenBank/DDBJ whole genome shotgun (WGS) entry which is preliminary data.</text>
</comment>
<proteinExistence type="predicted"/>
<dbReference type="GO" id="GO:0003676">
    <property type="term" value="F:nucleic acid binding"/>
    <property type="evidence" value="ECO:0007669"/>
    <property type="project" value="InterPro"/>
</dbReference>
<dbReference type="EMBL" id="JACHBG010000002">
    <property type="protein sequence ID" value="MBB6483733.1"/>
    <property type="molecule type" value="Genomic_DNA"/>
</dbReference>
<protein>
    <submittedName>
        <fullName evidence="2">DNA polymerase III epsilon subunit-like protein</fullName>
    </submittedName>
</protein>
<dbReference type="InterPro" id="IPR013520">
    <property type="entry name" value="Ribonucl_H"/>
</dbReference>
<evidence type="ECO:0000259" key="1">
    <source>
        <dbReference type="SMART" id="SM00479"/>
    </source>
</evidence>
<sequence>MRLAPNAILDLLNGKEPDVKTAIIFDCEFLCLEGSQRRFWCAAHDPDPVVTQVGAVRLALGGDFPILDTYKAYIRPIDRFGDQYGLDPFFTALTGITEENIRSEGVSLSDALADLDRFSDGARFWSWGKDELNMMAISCYVAGIQPSIPAHRFDNAVKLLLAAGMPIEDLARTPSNKLADYYGVQHPPLRGHDALDDALSISYTLQHLMKAGDLQPDAFDLARSAARNRNFRYHLSDK</sequence>
<dbReference type="SMART" id="SM00479">
    <property type="entry name" value="EXOIII"/>
    <property type="match status" value="1"/>
</dbReference>
<dbReference type="GO" id="GO:0000175">
    <property type="term" value="F:3'-5'-RNA exonuclease activity"/>
    <property type="evidence" value="ECO:0007669"/>
    <property type="project" value="InterPro"/>
</dbReference>
<dbReference type="AlphaFoldDB" id="A0A7X0INE9"/>
<feature type="domain" description="Exonuclease" evidence="1">
    <location>
        <begin position="21"/>
        <end position="214"/>
    </location>
</feature>